<keyword evidence="1" id="KW-0560">Oxidoreductase</keyword>
<dbReference type="PANTHER" id="PTHR13847">
    <property type="entry name" value="SARCOSINE DEHYDROGENASE-RELATED"/>
    <property type="match status" value="1"/>
</dbReference>
<organism evidence="3 5">
    <name type="scientific">Aliidiomarina maris</name>
    <dbReference type="NCBI Taxonomy" id="531312"/>
    <lineage>
        <taxon>Bacteria</taxon>
        <taxon>Pseudomonadati</taxon>
        <taxon>Pseudomonadota</taxon>
        <taxon>Gammaproteobacteria</taxon>
        <taxon>Alteromonadales</taxon>
        <taxon>Idiomarinaceae</taxon>
        <taxon>Aliidiomarina</taxon>
    </lineage>
</organism>
<dbReference type="EMBL" id="PIPK01000003">
    <property type="protein sequence ID" value="RUO27365.1"/>
    <property type="molecule type" value="Genomic_DNA"/>
</dbReference>
<dbReference type="Proteomes" id="UP000249203">
    <property type="component" value="Unassembled WGS sequence"/>
</dbReference>
<dbReference type="InterPro" id="IPR006076">
    <property type="entry name" value="FAD-dep_OxRdtase"/>
</dbReference>
<dbReference type="SUPFAM" id="SSF51905">
    <property type="entry name" value="FAD/NAD(P)-binding domain"/>
    <property type="match status" value="1"/>
</dbReference>
<evidence type="ECO:0000313" key="6">
    <source>
        <dbReference type="Proteomes" id="UP000287865"/>
    </source>
</evidence>
<feature type="domain" description="FAD dependent oxidoreductase" evidence="2">
    <location>
        <begin position="54"/>
        <end position="412"/>
    </location>
</feature>
<accession>A0A327X5J9</accession>
<dbReference type="EMBL" id="QLMD01000002">
    <property type="protein sequence ID" value="RAK00624.1"/>
    <property type="molecule type" value="Genomic_DNA"/>
</dbReference>
<comment type="caution">
    <text evidence="3">The sequence shown here is derived from an EMBL/GenBank/DDBJ whole genome shotgun (WGS) entry which is preliminary data.</text>
</comment>
<proteinExistence type="predicted"/>
<dbReference type="Proteomes" id="UP000287865">
    <property type="component" value="Unassembled WGS sequence"/>
</dbReference>
<evidence type="ECO:0000313" key="4">
    <source>
        <dbReference type="EMBL" id="RUO27365.1"/>
    </source>
</evidence>
<name>A0A327X5J9_9GAMM</name>
<reference evidence="4 6" key="1">
    <citation type="journal article" date="2018" name="Front. Microbiol.">
        <title>Genome-Based Analysis Reveals the Taxonomy and Diversity of the Family Idiomarinaceae.</title>
        <authorList>
            <person name="Liu Y."/>
            <person name="Lai Q."/>
            <person name="Shao Z."/>
        </authorList>
    </citation>
    <scope>NUCLEOTIDE SEQUENCE [LARGE SCALE GENOMIC DNA]</scope>
    <source>
        <strain evidence="4 6">CF12-14</strain>
    </source>
</reference>
<keyword evidence="6" id="KW-1185">Reference proteome</keyword>
<evidence type="ECO:0000256" key="1">
    <source>
        <dbReference type="ARBA" id="ARBA00023002"/>
    </source>
</evidence>
<reference evidence="3 5" key="2">
    <citation type="submission" date="2018-06" db="EMBL/GenBank/DDBJ databases">
        <title>Genomic Encyclopedia of Type Strains, Phase III (KMG-III): the genomes of soil and plant-associated and newly described type strains.</title>
        <authorList>
            <person name="Whitman W."/>
        </authorList>
    </citation>
    <scope>NUCLEOTIDE SEQUENCE [LARGE SCALE GENOMIC DNA]</scope>
    <source>
        <strain evidence="3 5">CGMCC 1.15366</strain>
    </source>
</reference>
<dbReference type="GO" id="GO:0005737">
    <property type="term" value="C:cytoplasm"/>
    <property type="evidence" value="ECO:0007669"/>
    <property type="project" value="TreeGrafter"/>
</dbReference>
<dbReference type="InterPro" id="IPR036188">
    <property type="entry name" value="FAD/NAD-bd_sf"/>
</dbReference>
<dbReference type="OrthoDB" id="311718at2"/>
<evidence type="ECO:0000259" key="2">
    <source>
        <dbReference type="Pfam" id="PF01266"/>
    </source>
</evidence>
<dbReference type="AlphaFoldDB" id="A0A327X5J9"/>
<dbReference type="Pfam" id="PF01266">
    <property type="entry name" value="DAO"/>
    <property type="match status" value="1"/>
</dbReference>
<evidence type="ECO:0000313" key="5">
    <source>
        <dbReference type="Proteomes" id="UP000249203"/>
    </source>
</evidence>
<protein>
    <submittedName>
        <fullName evidence="4">FAD-binding oxidoreductase</fullName>
    </submittedName>
    <submittedName>
        <fullName evidence="3">Glycine/D-amino acid oxidase-like deaminating enzyme</fullName>
    </submittedName>
</protein>
<evidence type="ECO:0000313" key="3">
    <source>
        <dbReference type="EMBL" id="RAK00624.1"/>
    </source>
</evidence>
<dbReference type="PANTHER" id="PTHR13847:SF281">
    <property type="entry name" value="FAD DEPENDENT OXIDOREDUCTASE DOMAIN-CONTAINING PROTEIN"/>
    <property type="match status" value="1"/>
</dbReference>
<dbReference type="Gene3D" id="3.30.9.10">
    <property type="entry name" value="D-Amino Acid Oxidase, subunit A, domain 2"/>
    <property type="match status" value="1"/>
</dbReference>
<dbReference type="GO" id="GO:0016491">
    <property type="term" value="F:oxidoreductase activity"/>
    <property type="evidence" value="ECO:0007669"/>
    <property type="project" value="UniProtKB-KW"/>
</dbReference>
<dbReference type="Gene3D" id="3.50.50.60">
    <property type="entry name" value="FAD/NAD(P)-binding domain"/>
    <property type="match status" value="1"/>
</dbReference>
<dbReference type="RefSeq" id="WP_111568422.1">
    <property type="nucleotide sequence ID" value="NZ_PIPK01000003.1"/>
</dbReference>
<sequence>MSAHRYRIYDPLTDAHIPLNHEQQVTSYWRAHPTQPEAPVTDNCNVLPAQCETLIIGAGYTGLNAALTLAEHGHNVVVIDAGAIAAGCSSRNAGFVLPASGRLSIQNYSDTFGADVAAGVLNEFNAGVRHVEQLAARMHTEHGVDCQYAASRYLRIAHNSGQVAPLQQLADNHAPWPRQFLTAADLQHQLPGVRHAHGALEQTPAGRVHPLALAQGYAQLARAAGARIVTQCAALNITELPSGCDVATSQGHIRAEHVMLCSNGYANRQLFSQVTTRQLPALSSIGVTQPLSRWQVEQLGLTPNDLVMDTRRLKYYYRLLPDQRLLFGGRGAISGKDAQHPKYQAQLHQAMLATLPVLRGVGFKYAWSGWVSVALDSYPRSYQHSQRISAALGYCGAGISFASLAGKRLAQRRLGHTLPPLPFYQRAPLQFSLPGLRRTGQRLYYQYARLRDNLNW</sequence>
<gene>
    <name evidence="3" type="ORF">B0I24_10249</name>
    <name evidence="4" type="ORF">CWE07_05330</name>
</gene>